<organism evidence="3 4">
    <name type="scientific">Capsaspora owczarzaki (strain ATCC 30864)</name>
    <dbReference type="NCBI Taxonomy" id="595528"/>
    <lineage>
        <taxon>Eukaryota</taxon>
        <taxon>Filasterea</taxon>
        <taxon>Capsaspora</taxon>
    </lineage>
</organism>
<dbReference type="InParanoid" id="A0A0D2UBP7"/>
<sequence>MMTYASKAVVKEVEDVCARQETTLDLLDRGITGISEFPFSRLSMLTRVNFANNKLTEVPASIDSLRNLEFLNLFNNSISVLPTSLNSLTKLSYLNVACNKLTELPRGFGSCPALEIFDCSSNKITKLPNNMNYMNSIRALYLSDNEIEEIPEGLALRDNKLKEIVPALGSCANLRELYLQGNMLRVLPVELGNCDRLADKTNGIFKLIGNPLIEELLDMYLKGVPALIALLKSPAYATVLENFRYVLGGFCLVVGFVLFA</sequence>
<dbReference type="Pfam" id="PF13855">
    <property type="entry name" value="LRR_8"/>
    <property type="match status" value="2"/>
</dbReference>
<evidence type="ECO:0000256" key="2">
    <source>
        <dbReference type="ARBA" id="ARBA00022737"/>
    </source>
</evidence>
<dbReference type="InterPro" id="IPR032675">
    <property type="entry name" value="LRR_dom_sf"/>
</dbReference>
<protein>
    <submittedName>
        <fullName evidence="3">Uncharacterized protein</fullName>
    </submittedName>
</protein>
<reference evidence="4" key="1">
    <citation type="submission" date="2011-02" db="EMBL/GenBank/DDBJ databases">
        <title>The Genome Sequence of Capsaspora owczarzaki ATCC 30864.</title>
        <authorList>
            <person name="Russ C."/>
            <person name="Cuomo C."/>
            <person name="Burger G."/>
            <person name="Gray M.W."/>
            <person name="Holland P.W.H."/>
            <person name="King N."/>
            <person name="Lang F.B.F."/>
            <person name="Roger A.J."/>
            <person name="Ruiz-Trillo I."/>
            <person name="Young S.K."/>
            <person name="Zeng Q."/>
            <person name="Gargeya S."/>
            <person name="Alvarado L."/>
            <person name="Berlin A."/>
            <person name="Chapman S.B."/>
            <person name="Chen Z."/>
            <person name="Freedman E."/>
            <person name="Gellesch M."/>
            <person name="Goldberg J."/>
            <person name="Griggs A."/>
            <person name="Gujja S."/>
            <person name="Heilman E."/>
            <person name="Heiman D."/>
            <person name="Howarth C."/>
            <person name="Mehta T."/>
            <person name="Neiman D."/>
            <person name="Pearson M."/>
            <person name="Roberts A."/>
            <person name="Saif S."/>
            <person name="Shea T."/>
            <person name="Shenoy N."/>
            <person name="Sisk P."/>
            <person name="Stolte C."/>
            <person name="Sykes S."/>
            <person name="White J."/>
            <person name="Yandava C."/>
            <person name="Haas B."/>
            <person name="Nusbaum C."/>
            <person name="Birren B."/>
        </authorList>
    </citation>
    <scope>NUCLEOTIDE SEQUENCE</scope>
    <source>
        <strain evidence="4">ATCC 30864</strain>
    </source>
</reference>
<dbReference type="eggNOG" id="KOG0617">
    <property type="taxonomic scope" value="Eukaryota"/>
</dbReference>
<evidence type="ECO:0000256" key="1">
    <source>
        <dbReference type="ARBA" id="ARBA00022614"/>
    </source>
</evidence>
<dbReference type="PROSITE" id="PS51450">
    <property type="entry name" value="LRR"/>
    <property type="match status" value="2"/>
</dbReference>
<keyword evidence="1" id="KW-0433">Leucine-rich repeat</keyword>
<dbReference type="RefSeq" id="XP_004364268.2">
    <property type="nucleotide sequence ID" value="XM_004364211.2"/>
</dbReference>
<dbReference type="Proteomes" id="UP000008743">
    <property type="component" value="Unassembled WGS sequence"/>
</dbReference>
<dbReference type="InterPro" id="IPR003591">
    <property type="entry name" value="Leu-rich_rpt_typical-subtyp"/>
</dbReference>
<dbReference type="PANTHER" id="PTHR48051">
    <property type="match status" value="1"/>
</dbReference>
<dbReference type="SMART" id="SM00369">
    <property type="entry name" value="LRR_TYP"/>
    <property type="match status" value="5"/>
</dbReference>
<keyword evidence="2" id="KW-0677">Repeat</keyword>
<dbReference type="Gene3D" id="3.80.10.10">
    <property type="entry name" value="Ribonuclease Inhibitor"/>
    <property type="match status" value="2"/>
</dbReference>
<accession>A0A0D2UBP7</accession>
<dbReference type="AlphaFoldDB" id="A0A0D2UBP7"/>
<evidence type="ECO:0000313" key="4">
    <source>
        <dbReference type="Proteomes" id="UP000008743"/>
    </source>
</evidence>
<keyword evidence="4" id="KW-1185">Reference proteome</keyword>
<dbReference type="InterPro" id="IPR001611">
    <property type="entry name" value="Leu-rich_rpt"/>
</dbReference>
<dbReference type="InterPro" id="IPR050216">
    <property type="entry name" value="LRR_domain-containing"/>
</dbReference>
<proteinExistence type="predicted"/>
<dbReference type="Pfam" id="PF00560">
    <property type="entry name" value="LRR_1"/>
    <property type="match status" value="1"/>
</dbReference>
<name>A0A0D2UBP7_CAPO3</name>
<dbReference type="GO" id="GO:0005737">
    <property type="term" value="C:cytoplasm"/>
    <property type="evidence" value="ECO:0007669"/>
    <property type="project" value="TreeGrafter"/>
</dbReference>
<dbReference type="SMART" id="SM00364">
    <property type="entry name" value="LRR_BAC"/>
    <property type="match status" value="6"/>
</dbReference>
<dbReference type="PANTHER" id="PTHR48051:SF1">
    <property type="entry name" value="RAS SUPPRESSOR PROTEIN 1"/>
    <property type="match status" value="1"/>
</dbReference>
<dbReference type="PhylomeDB" id="A0A0D2UBP7"/>
<dbReference type="SUPFAM" id="SSF52058">
    <property type="entry name" value="L domain-like"/>
    <property type="match status" value="1"/>
</dbReference>
<evidence type="ECO:0000313" key="3">
    <source>
        <dbReference type="EMBL" id="KJE92456.1"/>
    </source>
</evidence>
<dbReference type="STRING" id="595528.A0A0D2UBP7"/>
<dbReference type="OrthoDB" id="5584805at2759"/>
<dbReference type="EMBL" id="KE346363">
    <property type="protein sequence ID" value="KJE92456.1"/>
    <property type="molecule type" value="Genomic_DNA"/>
</dbReference>
<gene>
    <name evidence="3" type="ORF">CAOG_003429</name>
</gene>